<evidence type="ECO:0000256" key="1">
    <source>
        <dbReference type="ARBA" id="ARBA00022723"/>
    </source>
</evidence>
<dbReference type="GO" id="GO:0046872">
    <property type="term" value="F:metal ion binding"/>
    <property type="evidence" value="ECO:0007669"/>
    <property type="project" value="UniProtKB-KW"/>
</dbReference>
<proteinExistence type="predicted"/>
<dbReference type="SUPFAM" id="SSF54593">
    <property type="entry name" value="Glyoxalase/Bleomycin resistance protein/Dihydroxybiphenyl dioxygenase"/>
    <property type="match status" value="1"/>
</dbReference>
<dbReference type="EMBL" id="JAJTJA010000003">
    <property type="protein sequence ID" value="KAH8702211.1"/>
    <property type="molecule type" value="Genomic_DNA"/>
</dbReference>
<organism evidence="3 4">
    <name type="scientific">Talaromyces proteolyticus</name>
    <dbReference type="NCBI Taxonomy" id="1131652"/>
    <lineage>
        <taxon>Eukaryota</taxon>
        <taxon>Fungi</taxon>
        <taxon>Dikarya</taxon>
        <taxon>Ascomycota</taxon>
        <taxon>Pezizomycotina</taxon>
        <taxon>Eurotiomycetes</taxon>
        <taxon>Eurotiomycetidae</taxon>
        <taxon>Eurotiales</taxon>
        <taxon>Trichocomaceae</taxon>
        <taxon>Talaromyces</taxon>
        <taxon>Talaromyces sect. Bacilispori</taxon>
    </lineage>
</organism>
<dbReference type="InterPro" id="IPR004360">
    <property type="entry name" value="Glyas_Fos-R_dOase_dom"/>
</dbReference>
<dbReference type="Proteomes" id="UP001201262">
    <property type="component" value="Unassembled WGS sequence"/>
</dbReference>
<dbReference type="InterPro" id="IPR037523">
    <property type="entry name" value="VOC_core"/>
</dbReference>
<evidence type="ECO:0000313" key="3">
    <source>
        <dbReference type="EMBL" id="KAH8702211.1"/>
    </source>
</evidence>
<evidence type="ECO:0000313" key="4">
    <source>
        <dbReference type="Proteomes" id="UP001201262"/>
    </source>
</evidence>
<dbReference type="RefSeq" id="XP_046075587.1">
    <property type="nucleotide sequence ID" value="XM_046221690.1"/>
</dbReference>
<protein>
    <submittedName>
        <fullName evidence="3">Glyoxalase family protein</fullName>
    </submittedName>
</protein>
<dbReference type="PANTHER" id="PTHR43048:SF3">
    <property type="entry name" value="METHYLMALONYL-COA EPIMERASE, MITOCHONDRIAL"/>
    <property type="match status" value="1"/>
</dbReference>
<dbReference type="Pfam" id="PF00903">
    <property type="entry name" value="Glyoxalase"/>
    <property type="match status" value="2"/>
</dbReference>
<dbReference type="GO" id="GO:0046491">
    <property type="term" value="P:L-methylmalonyl-CoA metabolic process"/>
    <property type="evidence" value="ECO:0007669"/>
    <property type="project" value="TreeGrafter"/>
</dbReference>
<dbReference type="InterPro" id="IPR029068">
    <property type="entry name" value="Glyas_Bleomycin-R_OHBP_Dase"/>
</dbReference>
<reference evidence="3" key="1">
    <citation type="submission" date="2021-12" db="EMBL/GenBank/DDBJ databases">
        <title>Convergent genome expansion in fungi linked to evolution of root-endophyte symbiosis.</title>
        <authorList>
            <consortium name="DOE Joint Genome Institute"/>
            <person name="Ke Y.-H."/>
            <person name="Bonito G."/>
            <person name="Liao H.-L."/>
            <person name="Looney B."/>
            <person name="Rojas-Flechas A."/>
            <person name="Nash J."/>
            <person name="Hameed K."/>
            <person name="Schadt C."/>
            <person name="Martin F."/>
            <person name="Crous P.W."/>
            <person name="Miettinen O."/>
            <person name="Magnuson J.K."/>
            <person name="Labbe J."/>
            <person name="Jacobson D."/>
            <person name="Doktycz M.J."/>
            <person name="Veneault-Fourrey C."/>
            <person name="Kuo A."/>
            <person name="Mondo S."/>
            <person name="Calhoun S."/>
            <person name="Riley R."/>
            <person name="Ohm R."/>
            <person name="LaButti K."/>
            <person name="Andreopoulos B."/>
            <person name="Pangilinan J."/>
            <person name="Nolan M."/>
            <person name="Tritt A."/>
            <person name="Clum A."/>
            <person name="Lipzen A."/>
            <person name="Daum C."/>
            <person name="Barry K."/>
            <person name="Grigoriev I.V."/>
            <person name="Vilgalys R."/>
        </authorList>
    </citation>
    <scope>NUCLEOTIDE SEQUENCE</scope>
    <source>
        <strain evidence="3">PMI_201</strain>
    </source>
</reference>
<dbReference type="InterPro" id="IPR051785">
    <property type="entry name" value="MMCE/EMCE_epimerase"/>
</dbReference>
<accession>A0AAD4KXP6</accession>
<dbReference type="PANTHER" id="PTHR43048">
    <property type="entry name" value="METHYLMALONYL-COA EPIMERASE"/>
    <property type="match status" value="1"/>
</dbReference>
<keyword evidence="1" id="KW-0479">Metal-binding</keyword>
<dbReference type="GO" id="GO:0004493">
    <property type="term" value="F:methylmalonyl-CoA epimerase activity"/>
    <property type="evidence" value="ECO:0007669"/>
    <property type="project" value="TreeGrafter"/>
</dbReference>
<name>A0AAD4KXP6_9EURO</name>
<feature type="domain" description="VOC" evidence="2">
    <location>
        <begin position="167"/>
        <end position="296"/>
    </location>
</feature>
<sequence>MAILDKIILKRLSYVIYEHPDISRFDQFAKDFGFELSWTSPNNDIFYRGYGIDPFCYIARQAPEGQGKKFHGVGFIAKSAQDFQQACELPGAEVVNVTGRPGGGKMASVTDPNGYIIEVIYGQEDRPIPTKAISNVHDGLPNTNGAIEKKRKGIFNRLNEGPAMIHKLGHFGYITDNYVETCVWYTSHFNFKPTDIVGKGDGSGTDLMSFYHLDLGAEYVDHHCLLLASHDSNGKGTSVHHSSFEVDDLDTQMMGHRWLSEKGYKARWGVGRHIMGSQLFDYWVDTTGFVIEHYADGDVVNEDAPTIRSVGTPASIWGPPVPVWE</sequence>
<comment type="caution">
    <text evidence="3">The sequence shown here is derived from an EMBL/GenBank/DDBJ whole genome shotgun (WGS) entry which is preliminary data.</text>
</comment>
<gene>
    <name evidence="3" type="ORF">BGW36DRAFT_445808</name>
</gene>
<dbReference type="GeneID" id="70251977"/>
<dbReference type="Gene3D" id="3.10.180.10">
    <property type="entry name" value="2,3-Dihydroxybiphenyl 1,2-Dioxygenase, domain 1"/>
    <property type="match status" value="2"/>
</dbReference>
<dbReference type="GO" id="GO:0005739">
    <property type="term" value="C:mitochondrion"/>
    <property type="evidence" value="ECO:0007669"/>
    <property type="project" value="TreeGrafter"/>
</dbReference>
<dbReference type="AlphaFoldDB" id="A0AAD4KXP6"/>
<evidence type="ECO:0000259" key="2">
    <source>
        <dbReference type="PROSITE" id="PS51819"/>
    </source>
</evidence>
<feature type="domain" description="VOC" evidence="2">
    <location>
        <begin position="11"/>
        <end position="122"/>
    </location>
</feature>
<dbReference type="PROSITE" id="PS51819">
    <property type="entry name" value="VOC"/>
    <property type="match status" value="2"/>
</dbReference>
<keyword evidence="4" id="KW-1185">Reference proteome</keyword>